<evidence type="ECO:0000313" key="2">
    <source>
        <dbReference type="Proteomes" id="UP000324831"/>
    </source>
</evidence>
<sequence>MTPQVAVGAAAGTAVVGGGGALAAYAAGAFNSVKRLLLKHMRIFWNIWNINIPIISF</sequence>
<protein>
    <submittedName>
        <fullName evidence="1">Uncharacterized protein</fullName>
    </submittedName>
</protein>
<dbReference type="AlphaFoldDB" id="A0A478FRL4"/>
<organism evidence="1 2">
    <name type="scientific">Candidatus Mycoplasma haematohominis</name>
    <dbReference type="NCBI Taxonomy" id="1494318"/>
    <lineage>
        <taxon>Bacteria</taxon>
        <taxon>Bacillati</taxon>
        <taxon>Mycoplasmatota</taxon>
        <taxon>Mollicutes</taxon>
        <taxon>Mycoplasmataceae</taxon>
        <taxon>Mycoplasma</taxon>
    </lineage>
</organism>
<comment type="caution">
    <text evidence="1">The sequence shown here is derived from an EMBL/GenBank/DDBJ whole genome shotgun (WGS) entry which is preliminary data.</text>
</comment>
<accession>A0A478FRL4</accession>
<name>A0A478FRL4_9MOLU</name>
<evidence type="ECO:0000313" key="1">
    <source>
        <dbReference type="EMBL" id="GCE64072.1"/>
    </source>
</evidence>
<dbReference type="Proteomes" id="UP000324831">
    <property type="component" value="Unassembled WGS sequence"/>
</dbReference>
<proteinExistence type="predicted"/>
<dbReference type="EMBL" id="BIMN01000012">
    <property type="protein sequence ID" value="GCE64072.1"/>
    <property type="molecule type" value="Genomic_DNA"/>
</dbReference>
<reference evidence="1 2" key="1">
    <citation type="submission" date="2019-01" db="EMBL/GenBank/DDBJ databases">
        <title>Draft genome sequences of Candidatus Mycoplasma haemohominis SWG34-3 identified from a patient with pyrexia, anemia and liver dysfunction.</title>
        <authorList>
            <person name="Sekizuka T."/>
            <person name="Hattori N."/>
            <person name="Katano H."/>
            <person name="Takuma T."/>
            <person name="Ito T."/>
            <person name="Arai N."/>
            <person name="Yanai R."/>
            <person name="Ishii S."/>
            <person name="Miura Y."/>
            <person name="Tokunaga T."/>
            <person name="Watanabe H."/>
            <person name="Nomura N."/>
            <person name="Eguchi J."/>
            <person name="Arai T."/>
            <person name="Hasegawa H."/>
            <person name="Nakamaki T."/>
            <person name="Wakita T."/>
            <person name="Niki Y."/>
            <person name="Kuroda M."/>
        </authorList>
    </citation>
    <scope>NUCLEOTIDE SEQUENCE [LARGE SCALE GENOMIC DNA]</scope>
    <source>
        <strain evidence="1">SWG34-3</strain>
    </source>
</reference>
<gene>
    <name evidence="1" type="ORF">MHSWG343_10800</name>
</gene>